<feature type="compositionally biased region" description="Basic and acidic residues" evidence="1">
    <location>
        <begin position="62"/>
        <end position="80"/>
    </location>
</feature>
<evidence type="ECO:0000313" key="4">
    <source>
        <dbReference type="Proteomes" id="UP000250831"/>
    </source>
</evidence>
<gene>
    <name evidence="3" type="ORF">DCO56_13745</name>
</gene>
<proteinExistence type="predicted"/>
<dbReference type="OrthoDB" id="1274067at2"/>
<organism evidence="3 4">
    <name type="scientific">Sphingobacterium athyrii</name>
    <dbReference type="NCBI Taxonomy" id="2152717"/>
    <lineage>
        <taxon>Bacteria</taxon>
        <taxon>Pseudomonadati</taxon>
        <taxon>Bacteroidota</taxon>
        <taxon>Sphingobacteriia</taxon>
        <taxon>Sphingobacteriales</taxon>
        <taxon>Sphingobacteriaceae</taxon>
        <taxon>Sphingobacterium</taxon>
    </lineage>
</organism>
<evidence type="ECO:0008006" key="5">
    <source>
        <dbReference type="Google" id="ProtNLM"/>
    </source>
</evidence>
<keyword evidence="4" id="KW-1185">Reference proteome</keyword>
<dbReference type="RefSeq" id="WP_108634329.1">
    <property type="nucleotide sequence ID" value="NZ_QCXX01000003.1"/>
</dbReference>
<evidence type="ECO:0000313" key="3">
    <source>
        <dbReference type="EMBL" id="PUV24403.1"/>
    </source>
</evidence>
<protein>
    <recommendedName>
        <fullName evidence="5">Lipoprotein</fullName>
    </recommendedName>
</protein>
<dbReference type="Proteomes" id="UP000250831">
    <property type="component" value="Unassembled WGS sequence"/>
</dbReference>
<accession>A0A363NUK0</accession>
<reference evidence="3 4" key="1">
    <citation type="submission" date="2018-04" db="EMBL/GenBank/DDBJ databases">
        <title>Sphingobacterium sp. M46 Genome.</title>
        <authorList>
            <person name="Cheng J."/>
            <person name="Li Y."/>
        </authorList>
    </citation>
    <scope>NUCLEOTIDE SEQUENCE [LARGE SCALE GENOMIC DNA]</scope>
    <source>
        <strain evidence="3 4">M46</strain>
    </source>
</reference>
<evidence type="ECO:0000256" key="2">
    <source>
        <dbReference type="SAM" id="SignalP"/>
    </source>
</evidence>
<evidence type="ECO:0000256" key="1">
    <source>
        <dbReference type="SAM" id="MobiDB-lite"/>
    </source>
</evidence>
<feature type="chain" id="PRO_5016636841" description="Lipoprotein" evidence="2">
    <location>
        <begin position="21"/>
        <end position="80"/>
    </location>
</feature>
<dbReference type="EMBL" id="QCXX01000003">
    <property type="protein sequence ID" value="PUV24403.1"/>
    <property type="molecule type" value="Genomic_DNA"/>
</dbReference>
<feature type="region of interest" description="Disordered" evidence="1">
    <location>
        <begin position="47"/>
        <end position="80"/>
    </location>
</feature>
<dbReference type="AlphaFoldDB" id="A0A363NUK0"/>
<keyword evidence="2" id="KW-0732">Signal</keyword>
<sequence length="80" mass="9218">MKKTKVISLSIILLSLSVLHSCRQDEMDIAPENNNLVEKEYQEKVHLKTENDSTQTTASLYFDEKGNEIVDPPPKDKDQW</sequence>
<feature type="signal peptide" evidence="2">
    <location>
        <begin position="1"/>
        <end position="20"/>
    </location>
</feature>
<comment type="caution">
    <text evidence="3">The sequence shown here is derived from an EMBL/GenBank/DDBJ whole genome shotgun (WGS) entry which is preliminary data.</text>
</comment>
<name>A0A363NUK0_9SPHI</name>